<keyword evidence="6" id="KW-0256">Endoplasmic reticulum</keyword>
<dbReference type="Pfam" id="PF03901">
    <property type="entry name" value="Glyco_transf_22"/>
    <property type="match status" value="1"/>
</dbReference>
<keyword evidence="7 9" id="KW-1133">Transmembrane helix</keyword>
<feature type="transmembrane region" description="Helical" evidence="9">
    <location>
        <begin position="126"/>
        <end position="146"/>
    </location>
</feature>
<feature type="transmembrane region" description="Helical" evidence="9">
    <location>
        <begin position="209"/>
        <end position="226"/>
    </location>
</feature>
<evidence type="ECO:0000256" key="5">
    <source>
        <dbReference type="ARBA" id="ARBA00022692"/>
    </source>
</evidence>
<feature type="transmembrane region" description="Helical" evidence="9">
    <location>
        <begin position="88"/>
        <end position="106"/>
    </location>
</feature>
<feature type="transmembrane region" description="Helical" evidence="9">
    <location>
        <begin position="12"/>
        <end position="31"/>
    </location>
</feature>
<feature type="transmembrane region" description="Helical" evidence="9">
    <location>
        <begin position="293"/>
        <end position="309"/>
    </location>
</feature>
<accession>A0ABM9P533</accession>
<keyword evidence="4 10" id="KW-0808">Transferase</keyword>
<evidence type="ECO:0000256" key="2">
    <source>
        <dbReference type="ARBA" id="ARBA00004586"/>
    </source>
</evidence>
<protein>
    <submittedName>
        <fullName evidence="10">GPI mannosyltransferase 3</fullName>
        <ecNumber evidence="10">2.4.1.-</ecNumber>
    </submittedName>
</protein>
<feature type="transmembrane region" description="Helical" evidence="9">
    <location>
        <begin position="170"/>
        <end position="197"/>
    </location>
</feature>
<keyword evidence="3 10" id="KW-0328">Glycosyltransferase</keyword>
<evidence type="ECO:0000256" key="4">
    <source>
        <dbReference type="ARBA" id="ARBA00022679"/>
    </source>
</evidence>
<dbReference type="EC" id="2.4.1.-" evidence="10"/>
<feature type="transmembrane region" description="Helical" evidence="9">
    <location>
        <begin position="347"/>
        <end position="364"/>
    </location>
</feature>
<proteinExistence type="predicted"/>
<evidence type="ECO:0000313" key="10">
    <source>
        <dbReference type="EMBL" id="CAL2092407.1"/>
    </source>
</evidence>
<dbReference type="Proteomes" id="UP001497416">
    <property type="component" value="Unassembled WGS sequence"/>
</dbReference>
<evidence type="ECO:0000256" key="3">
    <source>
        <dbReference type="ARBA" id="ARBA00022676"/>
    </source>
</evidence>
<evidence type="ECO:0000256" key="9">
    <source>
        <dbReference type="SAM" id="Phobius"/>
    </source>
</evidence>
<dbReference type="EMBL" id="CAXIXY010000006">
    <property type="protein sequence ID" value="CAL2092407.1"/>
    <property type="molecule type" value="Genomic_DNA"/>
</dbReference>
<dbReference type="InterPro" id="IPR005599">
    <property type="entry name" value="GPI_mannosylTrfase"/>
</dbReference>
<evidence type="ECO:0000313" key="11">
    <source>
        <dbReference type="Proteomes" id="UP001497416"/>
    </source>
</evidence>
<evidence type="ECO:0000256" key="8">
    <source>
        <dbReference type="ARBA" id="ARBA00023136"/>
    </source>
</evidence>
<gene>
    <name evidence="10" type="ORF">T190607A01A_40412</name>
</gene>
<sequence>MIISKENFQKNIKIASLVLFVITAFFSVGHLQSDEHFQILEFAQYKLGKISAADLPWEFGEKMRPSLQPWIAYSAIKFFHLLGIENPFVITFIFRLLSGLLLWTVITRLNGLIIPRYFKDTKWSNLFCAATLLLWYIPFTSVRFSSENISALFLLLGFLTLYRKETNLNFALIGIFWGLSFLFRYQTGIAVFGAYVFLLFIERTPISKLIISIVPLFLILLFGTYLDTLFYDEFTIAPYNYLKANIFDDKASNFGTSPFFAYLYLFLGKAIPPISLLLFLGFISGTIKLKKHILVWAIIPFILIHSLVAHKEVRFLFPVNYLFIFISIVGLMKYFETREIKNWQKKLFKFSIYVNVILLLIMTIKPMNGTVKLFSFAYHNLNSENTYLISTKRPLYTMLVNLQTSFYTAENIRNEVIKPEGVENHLIHNNINECYLLHEKFDFQEKLENYNLEKVYSEYPEWIKNIQAVDWQKKLRTKTIYKVTKKVE</sequence>
<dbReference type="GO" id="GO:0016757">
    <property type="term" value="F:glycosyltransferase activity"/>
    <property type="evidence" value="ECO:0007669"/>
    <property type="project" value="UniProtKB-KW"/>
</dbReference>
<name>A0ABM9P533_9FLAO</name>
<reference evidence="10 11" key="1">
    <citation type="submission" date="2024-05" db="EMBL/GenBank/DDBJ databases">
        <authorList>
            <person name="Duchaud E."/>
        </authorList>
    </citation>
    <scope>NUCLEOTIDE SEQUENCE [LARGE SCALE GENOMIC DNA]</scope>
    <source>
        <strain evidence="10">Ena-SAMPLE-TAB-13-05-2024-13:56:06:370-140302</strain>
    </source>
</reference>
<dbReference type="RefSeq" id="WP_348713343.1">
    <property type="nucleotide sequence ID" value="NZ_CAXIXY010000006.1"/>
</dbReference>
<comment type="caution">
    <text evidence="10">The sequence shown here is derived from an EMBL/GenBank/DDBJ whole genome shotgun (WGS) entry which is preliminary data.</text>
</comment>
<evidence type="ECO:0000256" key="7">
    <source>
        <dbReference type="ARBA" id="ARBA00022989"/>
    </source>
</evidence>
<dbReference type="PANTHER" id="PTHR22760">
    <property type="entry name" value="GLYCOSYLTRANSFERASE"/>
    <property type="match status" value="1"/>
</dbReference>
<feature type="transmembrane region" description="Helical" evidence="9">
    <location>
        <begin position="259"/>
        <end position="281"/>
    </location>
</feature>
<keyword evidence="5 9" id="KW-0812">Transmembrane</keyword>
<keyword evidence="11" id="KW-1185">Reference proteome</keyword>
<evidence type="ECO:0000256" key="6">
    <source>
        <dbReference type="ARBA" id="ARBA00022824"/>
    </source>
</evidence>
<organism evidence="10 11">
    <name type="scientific">Tenacibaculum platacis</name>
    <dbReference type="NCBI Taxonomy" id="3137852"/>
    <lineage>
        <taxon>Bacteria</taxon>
        <taxon>Pseudomonadati</taxon>
        <taxon>Bacteroidota</taxon>
        <taxon>Flavobacteriia</taxon>
        <taxon>Flavobacteriales</taxon>
        <taxon>Flavobacteriaceae</taxon>
        <taxon>Tenacibaculum</taxon>
    </lineage>
</organism>
<keyword evidence="8 9" id="KW-0472">Membrane</keyword>
<evidence type="ECO:0000256" key="1">
    <source>
        <dbReference type="ARBA" id="ARBA00004127"/>
    </source>
</evidence>
<feature type="transmembrane region" description="Helical" evidence="9">
    <location>
        <begin position="315"/>
        <end position="335"/>
    </location>
</feature>
<comment type="subcellular location">
    <subcellularLocation>
        <location evidence="1">Endomembrane system</location>
        <topology evidence="1">Multi-pass membrane protein</topology>
    </subcellularLocation>
    <subcellularLocation>
        <location evidence="2">Endoplasmic reticulum membrane</location>
    </subcellularLocation>
</comment>